<feature type="compositionally biased region" description="Basic residues" evidence="1">
    <location>
        <begin position="109"/>
        <end position="118"/>
    </location>
</feature>
<organism evidence="2 3">
    <name type="scientific">Pseudoalteromonas phenolica</name>
    <dbReference type="NCBI Taxonomy" id="161398"/>
    <lineage>
        <taxon>Bacteria</taxon>
        <taxon>Pseudomonadati</taxon>
        <taxon>Pseudomonadota</taxon>
        <taxon>Gammaproteobacteria</taxon>
        <taxon>Alteromonadales</taxon>
        <taxon>Pseudoalteromonadaceae</taxon>
        <taxon>Pseudoalteromonas</taxon>
    </lineage>
</organism>
<dbReference type="RefSeq" id="WP_130256303.1">
    <property type="nucleotide sequence ID" value="NZ_PPSX01000061.1"/>
</dbReference>
<accession>A0A4Q7IKW8</accession>
<feature type="compositionally biased region" description="Basic and acidic residues" evidence="1">
    <location>
        <begin position="99"/>
        <end position="108"/>
    </location>
</feature>
<feature type="region of interest" description="Disordered" evidence="1">
    <location>
        <begin position="30"/>
        <end position="128"/>
    </location>
</feature>
<evidence type="ECO:0000313" key="2">
    <source>
        <dbReference type="EMBL" id="RZQ52295.1"/>
    </source>
</evidence>
<evidence type="ECO:0000313" key="3">
    <source>
        <dbReference type="Proteomes" id="UP000291338"/>
    </source>
</evidence>
<protein>
    <submittedName>
        <fullName evidence="2">Uncharacterized protein</fullName>
    </submittedName>
</protein>
<sequence length="128" mass="13821">MNKIAIPIALMAVSSIIIFTHNSQPEEASLKSSALTSLHTENAPPISLPTQEAQSKQPITAMAHKTPDVKAPAMQAAPVSPNISAPPLQPNHQTRSRHGHNEKLEHGHEHHQRPKTHNGKIPPTGANF</sequence>
<reference evidence="2 3" key="1">
    <citation type="submission" date="2018-01" db="EMBL/GenBank/DDBJ databases">
        <title>Co-occurrence of chitin degradation, pigmentation and bioactivity in marine Pseudoalteromonas.</title>
        <authorList>
            <person name="Paulsen S."/>
            <person name="Gram L."/>
            <person name="Machado H."/>
        </authorList>
    </citation>
    <scope>NUCLEOTIDE SEQUENCE [LARGE SCALE GENOMIC DNA]</scope>
    <source>
        <strain evidence="2 3">S3898</strain>
    </source>
</reference>
<feature type="compositionally biased region" description="Polar residues" evidence="1">
    <location>
        <begin position="48"/>
        <end position="58"/>
    </location>
</feature>
<gene>
    <name evidence="2" type="ORF">C1E23_14725</name>
</gene>
<dbReference type="EMBL" id="PPSX01000061">
    <property type="protein sequence ID" value="RZQ52295.1"/>
    <property type="molecule type" value="Genomic_DNA"/>
</dbReference>
<proteinExistence type="predicted"/>
<feature type="compositionally biased region" description="Polar residues" evidence="1">
    <location>
        <begin position="30"/>
        <end position="40"/>
    </location>
</feature>
<name>A0A4Q7IKW8_9GAMM</name>
<evidence type="ECO:0000256" key="1">
    <source>
        <dbReference type="SAM" id="MobiDB-lite"/>
    </source>
</evidence>
<dbReference type="AlphaFoldDB" id="A0A4Q7IKW8"/>
<comment type="caution">
    <text evidence="2">The sequence shown here is derived from an EMBL/GenBank/DDBJ whole genome shotgun (WGS) entry which is preliminary data.</text>
</comment>
<dbReference type="Proteomes" id="UP000291338">
    <property type="component" value="Unassembled WGS sequence"/>
</dbReference>